<evidence type="ECO:0000256" key="2">
    <source>
        <dbReference type="ARBA" id="ARBA00010791"/>
    </source>
</evidence>
<evidence type="ECO:0000313" key="15">
    <source>
        <dbReference type="EMBL" id="TVY23593.1"/>
    </source>
</evidence>
<organism evidence="15 16">
    <name type="scientific">Lachnellula hyalina</name>
    <dbReference type="NCBI Taxonomy" id="1316788"/>
    <lineage>
        <taxon>Eukaryota</taxon>
        <taxon>Fungi</taxon>
        <taxon>Dikarya</taxon>
        <taxon>Ascomycota</taxon>
        <taxon>Pezizomycotina</taxon>
        <taxon>Leotiomycetes</taxon>
        <taxon>Helotiales</taxon>
        <taxon>Lachnaceae</taxon>
        <taxon>Lachnellula</taxon>
    </lineage>
</organism>
<dbReference type="AlphaFoldDB" id="A0A8H8QVJ3"/>
<feature type="region of interest" description="Disordered" evidence="13">
    <location>
        <begin position="84"/>
        <end position="106"/>
    </location>
</feature>
<comment type="similarity">
    <text evidence="2">Belongs to the protein kinase superfamily. CAMK Ser/Thr protein kinase family. NIM1 subfamily.</text>
</comment>
<dbReference type="PANTHER" id="PTHR24346">
    <property type="entry name" value="MAP/MICROTUBULE AFFINITY-REGULATING KINASE"/>
    <property type="match status" value="1"/>
</dbReference>
<sequence>MSNHRRAPLGEATQRVNNAQQAQFNPSSKTTPMPHHESLRVDGLLHPHNAVPGAPISQGDYYPLRNLNPDGPPALNAVNPRLSAISKHNPGTDSNRNSQISTVSTNASDGKRIKTYIGPWKLGKTLGKGATARVRHARNAYTGQEAAIKIVHKRNAQMSQAGSLKDLDKTEANMSDTVDGLRRMPAGIEREVAIMKLIQHPNIMRLYDIWENRTEIYLVLEYVDNGELFERITSSGRLGEEEAIRYFRQILSAVGYCHSFNICHRDLKPENILLTKGGEIKIADFGMAALHQSPDHKLLTSCGSPHYAAPELIRGSTYRGEKVDIWSMGVILYASLSGRLPFDVEAIGKDWKTPLYSKIRKGSYERAPECTDDAASLIWRMLQVNPRDRINLSQIWRHPLLRKYDYLDTLGGGRHPQSPNVEDCGRPVLRRSDINKELLRHLKSLWHTLSEQQLMNALMCEEPNPQKLFYSLLLRYRDAQLENYTPDLPKSKIHARQSSRFTVISNTADTERSYDPFKASRPQHVDSIRPADRATITIHRNPDQADDEERFTPRQHVGPRTSVTSGPERGRPRNIFPPKPYASRSSLASSTKSRSSAPRVRATIGNRRGVSFSRLRKASPSVTSQSIASTPTKQTSTVERHSNHTEVTDDGGDTLRPIAENSASSRYVRSRKSESTASETVVHHPPAKSAPSSQIWTEDMRQLSTSLAKDCDEAFNWSTVVSTSDKPQRVKANSLSLAGANRKLRRSSLDTRPLPAPPSRTDSVNSELLEARKQAELRKASGEDSTGYLNRLVSHIDRLIQPSELKDHHPDRRTSSAPPVEKKLLPLGRLLPSIHEIGGEDGSSRDSSASTNPGYYRQVQVKNSRIASAPEPRAACKTYLEDRFSRPYSYERETIRVVNSPSQRSPVKAPAPLKIRKKGSAGPSALRNGHLESGHKYRADFKLNAPEDLGQAVQDTNIDDQYTYDTSSGTVIRKTSNWFKRSSKGSEEDYKTSARAETSQSQYSSISTNPPHLDTNLPVSSKTKGFNLRRLFKKRNSKPHMTVGNYDVFEEDSSLQDSTVDASRQSYPSRYANFDDPRARQIEPQQNWLAKLFHVKPASKFICFSVSKRRARREIATVLRDWRRYGIKDVQVDKERNIVFGKVGATNHLNMKEVAFAGEVMTVIEHGKRSHLSIARFTQEQGAASSFHKVVETLENVLKLRGMLITDERKKRMMIKTLSTI</sequence>
<reference evidence="15 16" key="1">
    <citation type="submission" date="2018-05" db="EMBL/GenBank/DDBJ databases">
        <title>Genome sequencing and assembly of the regulated plant pathogen Lachnellula willkommii and related sister species for the development of diagnostic species identification markers.</title>
        <authorList>
            <person name="Giroux E."/>
            <person name="Bilodeau G."/>
        </authorList>
    </citation>
    <scope>NUCLEOTIDE SEQUENCE [LARGE SCALE GENOMIC DNA]</scope>
    <source>
        <strain evidence="15 16">CBS 185.66</strain>
    </source>
</reference>
<dbReference type="GO" id="GO:0005940">
    <property type="term" value="C:septin ring"/>
    <property type="evidence" value="ECO:0007669"/>
    <property type="project" value="UniProtKB-ARBA"/>
</dbReference>
<evidence type="ECO:0000256" key="11">
    <source>
        <dbReference type="ARBA" id="ARBA00048679"/>
    </source>
</evidence>
<feature type="region of interest" description="Disordered" evidence="13">
    <location>
        <begin position="513"/>
        <end position="694"/>
    </location>
</feature>
<dbReference type="SMART" id="SM00220">
    <property type="entry name" value="S_TKc"/>
    <property type="match status" value="1"/>
</dbReference>
<feature type="region of interest" description="Disordered" evidence="13">
    <location>
        <begin position="834"/>
        <end position="853"/>
    </location>
</feature>
<dbReference type="InterPro" id="IPR008271">
    <property type="entry name" value="Ser/Thr_kinase_AS"/>
</dbReference>
<gene>
    <name evidence="15" type="primary">HSL1</name>
    <name evidence="15" type="ORF">LHYA1_G008149</name>
</gene>
<dbReference type="GO" id="GO:0035556">
    <property type="term" value="P:intracellular signal transduction"/>
    <property type="evidence" value="ECO:0007669"/>
    <property type="project" value="TreeGrafter"/>
</dbReference>
<dbReference type="InterPro" id="IPR011009">
    <property type="entry name" value="Kinase-like_dom_sf"/>
</dbReference>
<dbReference type="Gene3D" id="3.30.310.220">
    <property type="entry name" value="Fungal kinase associated-1 domain"/>
    <property type="match status" value="1"/>
</dbReference>
<dbReference type="InterPro" id="IPR043024">
    <property type="entry name" value="KA1_sf_fungal"/>
</dbReference>
<comment type="catalytic activity">
    <reaction evidence="10">
        <text>L-threonyl-[protein] + ATP = O-phospho-L-threonyl-[protein] + ADP + H(+)</text>
        <dbReference type="Rhea" id="RHEA:46608"/>
        <dbReference type="Rhea" id="RHEA-COMP:11060"/>
        <dbReference type="Rhea" id="RHEA-COMP:11605"/>
        <dbReference type="ChEBI" id="CHEBI:15378"/>
        <dbReference type="ChEBI" id="CHEBI:30013"/>
        <dbReference type="ChEBI" id="CHEBI:30616"/>
        <dbReference type="ChEBI" id="CHEBI:61977"/>
        <dbReference type="ChEBI" id="CHEBI:456216"/>
        <dbReference type="EC" id="2.7.11.1"/>
    </reaction>
</comment>
<evidence type="ECO:0000256" key="7">
    <source>
        <dbReference type="ARBA" id="ARBA00022741"/>
    </source>
</evidence>
<keyword evidence="7 12" id="KW-0547">Nucleotide-binding</keyword>
<feature type="compositionally biased region" description="Polar residues" evidence="13">
    <location>
        <begin position="620"/>
        <end position="637"/>
    </location>
</feature>
<dbReference type="Pfam" id="PF00069">
    <property type="entry name" value="Pkinase"/>
    <property type="match status" value="1"/>
</dbReference>
<evidence type="ECO:0000256" key="12">
    <source>
        <dbReference type="PROSITE-ProRule" id="PRU10141"/>
    </source>
</evidence>
<evidence type="ECO:0000313" key="16">
    <source>
        <dbReference type="Proteomes" id="UP000431533"/>
    </source>
</evidence>
<comment type="caution">
    <text evidence="15">The sequence shown here is derived from an EMBL/GenBank/DDBJ whole genome shotgun (WGS) entry which is preliminary data.</text>
</comment>
<feature type="binding site" evidence="12">
    <location>
        <position position="149"/>
    </location>
    <ligand>
        <name>ATP</name>
        <dbReference type="ChEBI" id="CHEBI:30616"/>
    </ligand>
</feature>
<accession>A0A8H8QVJ3</accession>
<dbReference type="Gene3D" id="1.10.510.10">
    <property type="entry name" value="Transferase(Phosphotransferase) domain 1"/>
    <property type="match status" value="1"/>
</dbReference>
<feature type="region of interest" description="Disordered" evidence="13">
    <location>
        <begin position="1"/>
        <end position="37"/>
    </location>
</feature>
<dbReference type="Pfam" id="PF16797">
    <property type="entry name" value="Fungal_KA1"/>
    <property type="match status" value="1"/>
</dbReference>
<feature type="compositionally biased region" description="Basic and acidic residues" evidence="13">
    <location>
        <begin position="523"/>
        <end position="532"/>
    </location>
</feature>
<keyword evidence="5" id="KW-0597">Phosphoprotein</keyword>
<dbReference type="PANTHER" id="PTHR24346:SF110">
    <property type="entry name" value="NON-SPECIFIC SERINE_THREONINE PROTEIN KINASE"/>
    <property type="match status" value="1"/>
</dbReference>
<comment type="subcellular location">
    <subcellularLocation>
        <location evidence="1">Bud neck</location>
    </subcellularLocation>
</comment>
<feature type="region of interest" description="Disordered" evidence="13">
    <location>
        <begin position="801"/>
        <end position="827"/>
    </location>
</feature>
<feature type="compositionally biased region" description="Polar residues" evidence="13">
    <location>
        <begin position="14"/>
        <end position="31"/>
    </location>
</feature>
<dbReference type="GO" id="GO:0004674">
    <property type="term" value="F:protein serine/threonine kinase activity"/>
    <property type="evidence" value="ECO:0007669"/>
    <property type="project" value="UniProtKB-KW"/>
</dbReference>
<keyword evidence="6" id="KW-0808">Transferase</keyword>
<dbReference type="InterPro" id="IPR017441">
    <property type="entry name" value="Protein_kinase_ATP_BS"/>
</dbReference>
<dbReference type="PROSITE" id="PS50011">
    <property type="entry name" value="PROTEIN_KINASE_DOM"/>
    <property type="match status" value="1"/>
</dbReference>
<dbReference type="PROSITE" id="PS00107">
    <property type="entry name" value="PROTEIN_KINASE_ATP"/>
    <property type="match status" value="1"/>
</dbReference>
<dbReference type="SUPFAM" id="SSF56112">
    <property type="entry name" value="Protein kinase-like (PK-like)"/>
    <property type="match status" value="1"/>
</dbReference>
<evidence type="ECO:0000256" key="6">
    <source>
        <dbReference type="ARBA" id="ARBA00022679"/>
    </source>
</evidence>
<feature type="compositionally biased region" description="Basic and acidic residues" evidence="13">
    <location>
        <begin position="984"/>
        <end position="994"/>
    </location>
</feature>
<keyword evidence="8 15" id="KW-0418">Kinase</keyword>
<feature type="compositionally biased region" description="Low complexity" evidence="13">
    <location>
        <begin position="582"/>
        <end position="599"/>
    </location>
</feature>
<feature type="region of interest" description="Disordered" evidence="13">
    <location>
        <begin position="725"/>
        <end position="766"/>
    </location>
</feature>
<dbReference type="RefSeq" id="XP_031002381.1">
    <property type="nucleotide sequence ID" value="XM_031153069.1"/>
</dbReference>
<dbReference type="InterPro" id="IPR000719">
    <property type="entry name" value="Prot_kinase_dom"/>
</dbReference>
<evidence type="ECO:0000256" key="9">
    <source>
        <dbReference type="ARBA" id="ARBA00022840"/>
    </source>
</evidence>
<feature type="compositionally biased region" description="Basic and acidic residues" evidence="13">
    <location>
        <begin position="801"/>
        <end position="824"/>
    </location>
</feature>
<dbReference type="PROSITE" id="PS00108">
    <property type="entry name" value="PROTEIN_KINASE_ST"/>
    <property type="match status" value="1"/>
</dbReference>
<name>A0A8H8QVJ3_9HELO</name>
<feature type="region of interest" description="Disordered" evidence="13">
    <location>
        <begin position="982"/>
        <end position="1020"/>
    </location>
</feature>
<feature type="compositionally biased region" description="Basic and acidic residues" evidence="13">
    <location>
        <begin position="638"/>
        <end position="647"/>
    </location>
</feature>
<evidence type="ECO:0000259" key="14">
    <source>
        <dbReference type="PROSITE" id="PS50011"/>
    </source>
</evidence>
<keyword evidence="16" id="KW-1185">Reference proteome</keyword>
<feature type="compositionally biased region" description="Polar residues" evidence="13">
    <location>
        <begin position="89"/>
        <end position="106"/>
    </location>
</feature>
<dbReference type="FunFam" id="1.10.510.10:FF:000394">
    <property type="entry name" value="Serine/threonine-protein kinase HSL1"/>
    <property type="match status" value="1"/>
</dbReference>
<evidence type="ECO:0000256" key="4">
    <source>
        <dbReference type="ARBA" id="ARBA00022527"/>
    </source>
</evidence>
<dbReference type="EC" id="2.7.11.1" evidence="3"/>
<feature type="domain" description="Protein kinase" evidence="14">
    <location>
        <begin position="120"/>
        <end position="401"/>
    </location>
</feature>
<feature type="compositionally biased region" description="Polar residues" evidence="13">
    <location>
        <begin position="995"/>
        <end position="1010"/>
    </location>
</feature>
<dbReference type="OrthoDB" id="504170at2759"/>
<protein>
    <recommendedName>
        <fullName evidence="3">non-specific serine/threonine protein kinase</fullName>
        <ecNumber evidence="3">2.7.11.1</ecNumber>
    </recommendedName>
</protein>
<evidence type="ECO:0000256" key="5">
    <source>
        <dbReference type="ARBA" id="ARBA00022553"/>
    </source>
</evidence>
<feature type="compositionally biased region" description="Polar residues" evidence="13">
    <location>
        <begin position="725"/>
        <end position="736"/>
    </location>
</feature>
<keyword evidence="9 12" id="KW-0067">ATP-binding</keyword>
<dbReference type="InterPro" id="IPR031850">
    <property type="entry name" value="Fungal_KA1_dom"/>
</dbReference>
<dbReference type="Proteomes" id="UP000431533">
    <property type="component" value="Unassembled WGS sequence"/>
</dbReference>
<dbReference type="GO" id="GO:0005524">
    <property type="term" value="F:ATP binding"/>
    <property type="evidence" value="ECO:0007669"/>
    <property type="project" value="UniProtKB-UniRule"/>
</dbReference>
<keyword evidence="4" id="KW-0723">Serine/threonine-protein kinase</keyword>
<dbReference type="GeneID" id="41988347"/>
<dbReference type="EMBL" id="QGMH01000171">
    <property type="protein sequence ID" value="TVY23593.1"/>
    <property type="molecule type" value="Genomic_DNA"/>
</dbReference>
<evidence type="ECO:0000256" key="3">
    <source>
        <dbReference type="ARBA" id="ARBA00012513"/>
    </source>
</evidence>
<evidence type="ECO:0000256" key="10">
    <source>
        <dbReference type="ARBA" id="ARBA00047899"/>
    </source>
</evidence>
<evidence type="ECO:0000256" key="13">
    <source>
        <dbReference type="SAM" id="MobiDB-lite"/>
    </source>
</evidence>
<evidence type="ECO:0000256" key="1">
    <source>
        <dbReference type="ARBA" id="ARBA00004266"/>
    </source>
</evidence>
<proteinExistence type="inferred from homology"/>
<evidence type="ECO:0000256" key="8">
    <source>
        <dbReference type="ARBA" id="ARBA00022777"/>
    </source>
</evidence>
<dbReference type="GO" id="GO:0005935">
    <property type="term" value="C:cellular bud neck"/>
    <property type="evidence" value="ECO:0007669"/>
    <property type="project" value="UniProtKB-SubCell"/>
</dbReference>
<comment type="catalytic activity">
    <reaction evidence="11">
        <text>L-seryl-[protein] + ATP = O-phospho-L-seryl-[protein] + ADP + H(+)</text>
        <dbReference type="Rhea" id="RHEA:17989"/>
        <dbReference type="Rhea" id="RHEA-COMP:9863"/>
        <dbReference type="Rhea" id="RHEA-COMP:11604"/>
        <dbReference type="ChEBI" id="CHEBI:15378"/>
        <dbReference type="ChEBI" id="CHEBI:29999"/>
        <dbReference type="ChEBI" id="CHEBI:30616"/>
        <dbReference type="ChEBI" id="CHEBI:83421"/>
        <dbReference type="ChEBI" id="CHEBI:456216"/>
        <dbReference type="EC" id="2.7.11.1"/>
    </reaction>
</comment>